<evidence type="ECO:0000313" key="3">
    <source>
        <dbReference type="Proteomes" id="UP001145021"/>
    </source>
</evidence>
<protein>
    <recommendedName>
        <fullName evidence="4">ER membrane protein complex subunit 10</fullName>
    </recommendedName>
</protein>
<keyword evidence="1" id="KW-0732">Signal</keyword>
<feature type="chain" id="PRO_5040823916" description="ER membrane protein complex subunit 10" evidence="1">
    <location>
        <begin position="22"/>
        <end position="214"/>
    </location>
</feature>
<gene>
    <name evidence="2" type="ORF">LPJ64_003262</name>
</gene>
<sequence>MRVLNRSVALLLLCSLACVVAESLVLDTLRVYDNLNPGIYTQRGELILTDPVQYSSLAIQGSPIVDADTKLPEDPSMYAVLLKSQKTDSQFALSLPRCRLNGERKPKETFVVHMGQDDSLLHVHYSAGSSENCKNTQIPVESPAFSTSAVVKRRVQGPTPELAMAANIDLSTGKEKEPEPQKSFLVKYWYYIVPIVLLLMLGGEEPQQEGNTRR</sequence>
<organism evidence="2 3">
    <name type="scientific">Coemansia asiatica</name>
    <dbReference type="NCBI Taxonomy" id="1052880"/>
    <lineage>
        <taxon>Eukaryota</taxon>
        <taxon>Fungi</taxon>
        <taxon>Fungi incertae sedis</taxon>
        <taxon>Zoopagomycota</taxon>
        <taxon>Kickxellomycotina</taxon>
        <taxon>Kickxellomycetes</taxon>
        <taxon>Kickxellales</taxon>
        <taxon>Kickxellaceae</taxon>
        <taxon>Coemansia</taxon>
    </lineage>
</organism>
<name>A0A9W7XM14_9FUNG</name>
<evidence type="ECO:0000256" key="1">
    <source>
        <dbReference type="SAM" id="SignalP"/>
    </source>
</evidence>
<dbReference type="Proteomes" id="UP001145021">
    <property type="component" value="Unassembled WGS sequence"/>
</dbReference>
<comment type="caution">
    <text evidence="2">The sequence shown here is derived from an EMBL/GenBank/DDBJ whole genome shotgun (WGS) entry which is preliminary data.</text>
</comment>
<accession>A0A9W7XM14</accession>
<keyword evidence="3" id="KW-1185">Reference proteome</keyword>
<dbReference type="Pfam" id="PF21203">
    <property type="entry name" value="ECM10"/>
    <property type="match status" value="1"/>
</dbReference>
<evidence type="ECO:0000313" key="2">
    <source>
        <dbReference type="EMBL" id="KAJ1645113.1"/>
    </source>
</evidence>
<dbReference type="PANTHER" id="PTHR39219:SF1">
    <property type="entry name" value="ER MEMBRANE PROTEIN COMPLEX SUBUNIT 10"/>
    <property type="match status" value="1"/>
</dbReference>
<dbReference type="CDD" id="cd22209">
    <property type="entry name" value="EMC10"/>
    <property type="match status" value="1"/>
</dbReference>
<evidence type="ECO:0008006" key="4">
    <source>
        <dbReference type="Google" id="ProtNLM"/>
    </source>
</evidence>
<reference evidence="2" key="1">
    <citation type="submission" date="2022-07" db="EMBL/GenBank/DDBJ databases">
        <title>Phylogenomic reconstructions and comparative analyses of Kickxellomycotina fungi.</title>
        <authorList>
            <person name="Reynolds N.K."/>
            <person name="Stajich J.E."/>
            <person name="Barry K."/>
            <person name="Grigoriev I.V."/>
            <person name="Crous P."/>
            <person name="Smith M.E."/>
        </authorList>
    </citation>
    <scope>NUCLEOTIDE SEQUENCE</scope>
    <source>
        <strain evidence="2">NBRC 105413</strain>
    </source>
</reference>
<dbReference type="PANTHER" id="PTHR39219">
    <property type="entry name" value="ER MEMBRANE PROTEIN COMPLEX SUBUNIT 10"/>
    <property type="match status" value="1"/>
</dbReference>
<proteinExistence type="predicted"/>
<dbReference type="AlphaFoldDB" id="A0A9W7XM14"/>
<feature type="signal peptide" evidence="1">
    <location>
        <begin position="1"/>
        <end position="21"/>
    </location>
</feature>
<dbReference type="EMBL" id="JANBOH010000123">
    <property type="protein sequence ID" value="KAJ1645113.1"/>
    <property type="molecule type" value="Genomic_DNA"/>
</dbReference>